<dbReference type="EMBL" id="NBYY01000030">
    <property type="protein sequence ID" value="PCS21817.1"/>
    <property type="molecule type" value="Genomic_DNA"/>
</dbReference>
<sequence length="49" mass="5370">MELALIRTKITIANYATKSSKVGYIYTTCQARIKAEIVALAIHNVCVSV</sequence>
<dbReference type="Proteomes" id="UP000219020">
    <property type="component" value="Unassembled WGS sequence"/>
</dbReference>
<proteinExistence type="predicted"/>
<gene>
    <name evidence="1" type="ORF">BTN49_2640</name>
</gene>
<evidence type="ECO:0000313" key="1">
    <source>
        <dbReference type="EMBL" id="PCS21817.1"/>
    </source>
</evidence>
<reference evidence="2" key="1">
    <citation type="submission" date="2017-04" db="EMBL/GenBank/DDBJ databases">
        <title>Genome evolution of the luminous symbionts of deep sea anglerfish.</title>
        <authorList>
            <person name="Hendry T.A."/>
        </authorList>
    </citation>
    <scope>NUCLEOTIDE SEQUENCE [LARGE SCALE GENOMIC DNA]</scope>
</reference>
<keyword evidence="2" id="KW-1185">Reference proteome</keyword>
<organism evidence="1 2">
    <name type="scientific">Candidatus Enterovibrio escicola</name>
    <dbReference type="NCBI Taxonomy" id="1927127"/>
    <lineage>
        <taxon>Bacteria</taxon>
        <taxon>Pseudomonadati</taxon>
        <taxon>Pseudomonadota</taxon>
        <taxon>Gammaproteobacteria</taxon>
        <taxon>Vibrionales</taxon>
        <taxon>Vibrionaceae</taxon>
        <taxon>Enterovibrio</taxon>
    </lineage>
</organism>
<dbReference type="AlphaFoldDB" id="A0A2A5T0Y1"/>
<name>A0A2A5T0Y1_9GAMM</name>
<evidence type="ECO:0000313" key="2">
    <source>
        <dbReference type="Proteomes" id="UP000219020"/>
    </source>
</evidence>
<comment type="caution">
    <text evidence="1">The sequence shown here is derived from an EMBL/GenBank/DDBJ whole genome shotgun (WGS) entry which is preliminary data.</text>
</comment>
<accession>A0A2A5T0Y1</accession>
<protein>
    <submittedName>
        <fullName evidence="1">Uncharacterized protein</fullName>
    </submittedName>
</protein>